<dbReference type="OrthoDB" id="2150604at2759"/>
<feature type="transmembrane region" description="Helical" evidence="1">
    <location>
        <begin position="209"/>
        <end position="231"/>
    </location>
</feature>
<keyword evidence="1" id="KW-1133">Transmembrane helix</keyword>
<gene>
    <name evidence="2" type="ORF">Micbo1qcDRAFT_97537</name>
</gene>
<dbReference type="PANTHER" id="PTHR28037">
    <property type="entry name" value="ALCOHOL O-ACETYLTRANSFERASE 1-RELATED"/>
    <property type="match status" value="1"/>
</dbReference>
<accession>A0A136IJY3</accession>
<dbReference type="GO" id="GO:0008080">
    <property type="term" value="F:N-acetyltransferase activity"/>
    <property type="evidence" value="ECO:0007669"/>
    <property type="project" value="TreeGrafter"/>
</dbReference>
<dbReference type="Pfam" id="PF07247">
    <property type="entry name" value="AATase"/>
    <property type="match status" value="1"/>
</dbReference>
<keyword evidence="1" id="KW-0472">Membrane</keyword>
<evidence type="ECO:0000256" key="1">
    <source>
        <dbReference type="SAM" id="Phobius"/>
    </source>
</evidence>
<dbReference type="STRING" id="196109.A0A136IJY3"/>
<reference evidence="3" key="1">
    <citation type="submission" date="2016-02" db="EMBL/GenBank/DDBJ databases">
        <title>Draft genome sequence of Microdochium bolleyi, a fungal endophyte of beachgrass.</title>
        <authorList>
            <consortium name="DOE Joint Genome Institute"/>
            <person name="David A.S."/>
            <person name="May G."/>
            <person name="Haridas S."/>
            <person name="Lim J."/>
            <person name="Wang M."/>
            <person name="Labutti K."/>
            <person name="Lipzen A."/>
            <person name="Barry K."/>
            <person name="Grigoriev I.V."/>
        </authorList>
    </citation>
    <scope>NUCLEOTIDE SEQUENCE [LARGE SCALE GENOMIC DNA]</scope>
    <source>
        <strain evidence="3">J235TASD1</strain>
    </source>
</reference>
<dbReference type="PANTHER" id="PTHR28037:SF1">
    <property type="entry name" value="ALCOHOL O-ACETYLTRANSFERASE 1-RELATED"/>
    <property type="match status" value="1"/>
</dbReference>
<dbReference type="InParanoid" id="A0A136IJY3"/>
<dbReference type="EMBL" id="KQ964292">
    <property type="protein sequence ID" value="KXJ85174.1"/>
    <property type="molecule type" value="Genomic_DNA"/>
</dbReference>
<feature type="non-terminal residue" evidence="2">
    <location>
        <position position="460"/>
    </location>
</feature>
<evidence type="ECO:0000313" key="2">
    <source>
        <dbReference type="EMBL" id="KXJ85174.1"/>
    </source>
</evidence>
<feature type="non-terminal residue" evidence="2">
    <location>
        <position position="1"/>
    </location>
</feature>
<dbReference type="InterPro" id="IPR010828">
    <property type="entry name" value="Atf2/Sli1-like"/>
</dbReference>
<sequence length="460" mass="50278">LSITGPNERRTISREDLGLYGHVVVGATYTFGCGHVDWAHLQSPAYYYDAVRRIVEKHPFLTVVVKDKHGDKAYYEHVSSLDLAMHVSVVSEEYTGCRASAHDIGRIERLLPPLVDCAYPPQHPPWSVRVLPLSDGTESPQSPARCFIAFVFSHTLGDGINGLTFHQGLLDGLRNAVGLCQDAEAVITVPPSTTLPEPFDTAVRLPISWGYLLPVFFASCLPQWLAILLGIRASTSKLKPGTWTTTDTAPTDETQLRLIEIPAEQVVAAVAASREHGAKLTAVLHQFIVHGLSGVLPPTCTELVSQTAINMRPILEIPSTTMGLYVNGCFCYHSRTTNSDDVFNHQQQKPLSKTEWIKAAAMTQELKSCASRLTDQPVGLLRYARSIRSWIKDKVGQSRDCSYEVSNLLNGGYLNHSITIERAVFAHSRNPTSAPLVFGVVSVKGGSMVIAVIWQAGALG</sequence>
<name>A0A136IJY3_9PEZI</name>
<proteinExistence type="predicted"/>
<keyword evidence="1" id="KW-0812">Transmembrane</keyword>
<evidence type="ECO:0000313" key="3">
    <source>
        <dbReference type="Proteomes" id="UP000070501"/>
    </source>
</evidence>
<evidence type="ECO:0008006" key="4">
    <source>
        <dbReference type="Google" id="ProtNLM"/>
    </source>
</evidence>
<protein>
    <recommendedName>
        <fullName evidence="4">Alcohol acetyltransferase</fullName>
    </recommendedName>
</protein>
<keyword evidence="3" id="KW-1185">Reference proteome</keyword>
<dbReference type="Proteomes" id="UP000070501">
    <property type="component" value="Unassembled WGS sequence"/>
</dbReference>
<dbReference type="InterPro" id="IPR052058">
    <property type="entry name" value="Alcohol_O-acetyltransferase"/>
</dbReference>
<dbReference type="AlphaFoldDB" id="A0A136IJY3"/>
<organism evidence="2 3">
    <name type="scientific">Microdochium bolleyi</name>
    <dbReference type="NCBI Taxonomy" id="196109"/>
    <lineage>
        <taxon>Eukaryota</taxon>
        <taxon>Fungi</taxon>
        <taxon>Dikarya</taxon>
        <taxon>Ascomycota</taxon>
        <taxon>Pezizomycotina</taxon>
        <taxon>Sordariomycetes</taxon>
        <taxon>Xylariomycetidae</taxon>
        <taxon>Xylariales</taxon>
        <taxon>Microdochiaceae</taxon>
        <taxon>Microdochium</taxon>
    </lineage>
</organism>